<name>A0A2U3DBU7_SULT2</name>
<dbReference type="AlphaFoldDB" id="A0A2U3DBU7"/>
<dbReference type="Gene3D" id="3.30.1050.10">
    <property type="entry name" value="SCP2 sterol-binding domain"/>
    <property type="match status" value="1"/>
</dbReference>
<dbReference type="PANTHER" id="PTHR10094">
    <property type="entry name" value="STEROL CARRIER PROTEIN 2 SCP-2 FAMILY PROTEIN"/>
    <property type="match status" value="1"/>
</dbReference>
<dbReference type="InterPro" id="IPR036527">
    <property type="entry name" value="SCP2_sterol-bd_dom_sf"/>
</dbReference>
<sequence>MNTVTARDIFSGMKENFIKDAAIGMQAKVTYVLHGDDGGAWTLAVKDGILSVDEGVQDGVNATVTMDADEFVKIALGQGNPVAAFMTGKIKIQGDPFLVQKFLGMFKKPENM</sequence>
<gene>
    <name evidence="2" type="ORF">BM613_01290</name>
</gene>
<dbReference type="Pfam" id="PF02036">
    <property type="entry name" value="SCP2"/>
    <property type="match status" value="1"/>
</dbReference>
<evidence type="ECO:0000259" key="1">
    <source>
        <dbReference type="Pfam" id="PF02036"/>
    </source>
</evidence>
<accession>A0A2U3DBU7</accession>
<organism evidence="2 3">
    <name type="scientific">Sulfoacidibacillus thermotolerans</name>
    <name type="common">Acidibacillus sulfuroxidans</name>
    <dbReference type="NCBI Taxonomy" id="1765684"/>
    <lineage>
        <taxon>Bacteria</taxon>
        <taxon>Bacillati</taxon>
        <taxon>Bacillota</taxon>
        <taxon>Bacilli</taxon>
        <taxon>Bacillales</taxon>
        <taxon>Alicyclobacillaceae</taxon>
        <taxon>Sulfoacidibacillus</taxon>
    </lineage>
</organism>
<dbReference type="SUPFAM" id="SSF55718">
    <property type="entry name" value="SCP-like"/>
    <property type="match status" value="1"/>
</dbReference>
<feature type="domain" description="SCP2" evidence="1">
    <location>
        <begin position="33"/>
        <end position="107"/>
    </location>
</feature>
<keyword evidence="3" id="KW-1185">Reference proteome</keyword>
<dbReference type="GO" id="GO:0005829">
    <property type="term" value="C:cytosol"/>
    <property type="evidence" value="ECO:0007669"/>
    <property type="project" value="TreeGrafter"/>
</dbReference>
<dbReference type="Proteomes" id="UP000245380">
    <property type="component" value="Unassembled WGS sequence"/>
</dbReference>
<reference evidence="2 3" key="1">
    <citation type="submission" date="2016-11" db="EMBL/GenBank/DDBJ databases">
        <title>Comparative genomics of Acidibacillus ferroxidans species.</title>
        <authorList>
            <person name="Oliveira G."/>
            <person name="Nunes G."/>
            <person name="Oliveira R."/>
            <person name="Araujo F."/>
            <person name="Salim A."/>
            <person name="Scholte L."/>
            <person name="Morais D."/>
            <person name="Nancucheo I."/>
            <person name="Johnson D.B."/>
            <person name="Grail B."/>
            <person name="Bittencourt J."/>
            <person name="Valadares R."/>
        </authorList>
    </citation>
    <scope>NUCLEOTIDE SEQUENCE [LARGE SCALE GENOMIC DNA]</scope>
    <source>
        <strain evidence="2 3">Y002</strain>
    </source>
</reference>
<evidence type="ECO:0000313" key="3">
    <source>
        <dbReference type="Proteomes" id="UP000245380"/>
    </source>
</evidence>
<protein>
    <recommendedName>
        <fullName evidence="1">SCP2 domain-containing protein</fullName>
    </recommendedName>
</protein>
<dbReference type="PANTHER" id="PTHR10094:SF25">
    <property type="entry name" value="SCP2 STEROL-BINDING DOMAIN-CONTAINING PROTEIN 1"/>
    <property type="match status" value="1"/>
</dbReference>
<comment type="caution">
    <text evidence="2">The sequence shown here is derived from an EMBL/GenBank/DDBJ whole genome shotgun (WGS) entry which is preliminary data.</text>
</comment>
<dbReference type="InterPro" id="IPR003033">
    <property type="entry name" value="SCP2_sterol-bd_dom"/>
</dbReference>
<dbReference type="EMBL" id="MPDK01000002">
    <property type="protein sequence ID" value="PWI58759.1"/>
    <property type="molecule type" value="Genomic_DNA"/>
</dbReference>
<proteinExistence type="predicted"/>
<evidence type="ECO:0000313" key="2">
    <source>
        <dbReference type="EMBL" id="PWI58759.1"/>
    </source>
</evidence>